<feature type="domain" description="RRM" evidence="4">
    <location>
        <begin position="348"/>
        <end position="423"/>
    </location>
</feature>
<dbReference type="PANTHER" id="PTHR48025">
    <property type="entry name" value="OS02G0815200 PROTEIN"/>
    <property type="match status" value="1"/>
</dbReference>
<feature type="domain" description="RRM" evidence="4">
    <location>
        <begin position="176"/>
        <end position="247"/>
    </location>
</feature>
<evidence type="ECO:0000256" key="2">
    <source>
        <dbReference type="PROSITE-ProRule" id="PRU00176"/>
    </source>
</evidence>
<dbReference type="OrthoDB" id="79941at2759"/>
<feature type="compositionally biased region" description="Basic residues" evidence="3">
    <location>
        <begin position="727"/>
        <end position="744"/>
    </location>
</feature>
<feature type="region of interest" description="Disordered" evidence="3">
    <location>
        <begin position="1"/>
        <end position="25"/>
    </location>
</feature>
<name>A0A1D2MTK9_ORCCI</name>
<feature type="compositionally biased region" description="Low complexity" evidence="3">
    <location>
        <begin position="600"/>
        <end position="617"/>
    </location>
</feature>
<feature type="region of interest" description="Disordered" evidence="3">
    <location>
        <begin position="142"/>
        <end position="166"/>
    </location>
</feature>
<dbReference type="InterPro" id="IPR050502">
    <property type="entry name" value="Euk_RNA-bind_prot"/>
</dbReference>
<keyword evidence="6" id="KW-1185">Reference proteome</keyword>
<evidence type="ECO:0000256" key="1">
    <source>
        <dbReference type="ARBA" id="ARBA00022884"/>
    </source>
</evidence>
<dbReference type="EMBL" id="LJIJ01000559">
    <property type="protein sequence ID" value="ODM96241.1"/>
    <property type="molecule type" value="Genomic_DNA"/>
</dbReference>
<reference evidence="5 6" key="1">
    <citation type="journal article" date="2016" name="Genome Biol. Evol.">
        <title>Gene Family Evolution Reflects Adaptation to Soil Environmental Stressors in the Genome of the Collembolan Orchesella cincta.</title>
        <authorList>
            <person name="Faddeeva-Vakhrusheva A."/>
            <person name="Derks M.F."/>
            <person name="Anvar S.Y."/>
            <person name="Agamennone V."/>
            <person name="Suring W."/>
            <person name="Smit S."/>
            <person name="van Straalen N.M."/>
            <person name="Roelofs D."/>
        </authorList>
    </citation>
    <scope>NUCLEOTIDE SEQUENCE [LARGE SCALE GENOMIC DNA]</scope>
    <source>
        <tissue evidence="5">Mixed pool</tissue>
    </source>
</reference>
<feature type="region of interest" description="Disordered" evidence="3">
    <location>
        <begin position="45"/>
        <end position="77"/>
    </location>
</feature>
<dbReference type="STRING" id="48709.A0A1D2MTK9"/>
<dbReference type="GO" id="GO:0003729">
    <property type="term" value="F:mRNA binding"/>
    <property type="evidence" value="ECO:0007669"/>
    <property type="project" value="TreeGrafter"/>
</dbReference>
<feature type="compositionally biased region" description="Basic and acidic residues" evidence="3">
    <location>
        <begin position="821"/>
        <end position="835"/>
    </location>
</feature>
<proteinExistence type="predicted"/>
<feature type="region of interest" description="Disordered" evidence="3">
    <location>
        <begin position="791"/>
        <end position="835"/>
    </location>
</feature>
<dbReference type="InterPro" id="IPR012677">
    <property type="entry name" value="Nucleotide-bd_a/b_plait_sf"/>
</dbReference>
<gene>
    <name evidence="5" type="ORF">Ocin01_10435</name>
</gene>
<dbReference type="InterPro" id="IPR035979">
    <property type="entry name" value="RBD_domain_sf"/>
</dbReference>
<feature type="compositionally biased region" description="Polar residues" evidence="3">
    <location>
        <begin position="748"/>
        <end position="767"/>
    </location>
</feature>
<dbReference type="SMART" id="SM00360">
    <property type="entry name" value="RRM"/>
    <property type="match status" value="3"/>
</dbReference>
<feature type="region of interest" description="Disordered" evidence="3">
    <location>
        <begin position="727"/>
        <end position="768"/>
    </location>
</feature>
<sequence length="859" mass="96539">MNEDHVEKSDGADDDGRSVTECADKADPFVKADEVKVKEEYSMPVGIGCNSESNITKHCYPSSDDEDTSESEESMKGEHMDMDAETAYQYMLEQQHNMHEQRVTLNKQEESRMEMGEEKVANNHENSSGVHNNLIEDVKKHGVEEEEDESEANCESTNDDSNSVSNVEGMETCRTFKIFVSNLPPGMLNSELAELFLKFGEVVECEIFAKNYAFVHMNSEDSGFKAMEELNGLDIRGCKINVKKSNQASGPKHVIKKSDEIEIGTYKLYIGNLIDDVTKEYVTKLLEPFGRIVEVEIFRHNAAFVHMETEAGAKNAMKELNGTLIPESEKSLLVTESKNNEGPSVAVMKLKVKNVATTVSAETLRNLFIPYGLVLKVKIFLIGDASRSAIVHLEQFGNIRSAIKELSGTEVEGSVIQVEPFFEPVKSAPSPMKPVKQSFPPIRPPSRSQFGQTYARIPRNLPRQDYNYQQFQPQPRMLHPGPRPPPMRMKRLIPMPSQAELGRYPVSGRGRVLVRPPPLMNQYHFRPPFQHEEYNDYNDYNSFEQGYYDETQNADYNEYNDKSYFNNDSSYGNMSYDAPPAKIPRNKRGKRPGYSGSFNQQRSFDSDGSQQGSSNQREIFPDFPSPDNFPKGPPPAPPSLMSVQVPTTAECDWSADLPLSNFDQFSNNQDFTADEQLATSSSTLNAVPFDYSQIGKKFVNNVPTAMAERLRNPNAQLYYNQEGKLKVRGNRGGRNAKAKGKSRRPGLGSTQQVKKATAWEGNSQSGNLEPLGIPPTETVFAAAAVQPEQASSLTTSSAAPSYFKQSWPKANPKKYGRKPATWKEKKEADEDQKRQYTDYLKQKPWLYQAIPGTVKRVDK</sequence>
<dbReference type="GO" id="GO:0005634">
    <property type="term" value="C:nucleus"/>
    <property type="evidence" value="ECO:0007669"/>
    <property type="project" value="TreeGrafter"/>
</dbReference>
<dbReference type="SUPFAM" id="SSF54928">
    <property type="entry name" value="RNA-binding domain, RBD"/>
    <property type="match status" value="2"/>
</dbReference>
<dbReference type="PANTHER" id="PTHR48025:SF1">
    <property type="entry name" value="RRM DOMAIN-CONTAINING PROTEIN"/>
    <property type="match status" value="1"/>
</dbReference>
<keyword evidence="1 2" id="KW-0694">RNA-binding</keyword>
<evidence type="ECO:0000256" key="3">
    <source>
        <dbReference type="SAM" id="MobiDB-lite"/>
    </source>
</evidence>
<evidence type="ECO:0000259" key="4">
    <source>
        <dbReference type="PROSITE" id="PS50102"/>
    </source>
</evidence>
<feature type="region of interest" description="Disordered" evidence="3">
    <location>
        <begin position="570"/>
        <end position="642"/>
    </location>
</feature>
<accession>A0A1D2MTK9</accession>
<comment type="caution">
    <text evidence="5">The sequence shown here is derived from an EMBL/GenBank/DDBJ whole genome shotgun (WGS) entry which is preliminary data.</text>
</comment>
<dbReference type="Pfam" id="PF00076">
    <property type="entry name" value="RRM_1"/>
    <property type="match status" value="3"/>
</dbReference>
<feature type="region of interest" description="Disordered" evidence="3">
    <location>
        <begin position="429"/>
        <end position="450"/>
    </location>
</feature>
<protein>
    <submittedName>
        <fullName evidence="5">RNA-binding protein lark</fullName>
    </submittedName>
</protein>
<organism evidence="5 6">
    <name type="scientific">Orchesella cincta</name>
    <name type="common">Springtail</name>
    <name type="synonym">Podura cincta</name>
    <dbReference type="NCBI Taxonomy" id="48709"/>
    <lineage>
        <taxon>Eukaryota</taxon>
        <taxon>Metazoa</taxon>
        <taxon>Ecdysozoa</taxon>
        <taxon>Arthropoda</taxon>
        <taxon>Hexapoda</taxon>
        <taxon>Collembola</taxon>
        <taxon>Entomobryomorpha</taxon>
        <taxon>Entomobryoidea</taxon>
        <taxon>Orchesellidae</taxon>
        <taxon>Orchesellinae</taxon>
        <taxon>Orchesella</taxon>
    </lineage>
</organism>
<feature type="compositionally biased region" description="Low complexity" evidence="3">
    <location>
        <begin position="153"/>
        <end position="166"/>
    </location>
</feature>
<feature type="compositionally biased region" description="Acidic residues" evidence="3">
    <location>
        <begin position="63"/>
        <end position="72"/>
    </location>
</feature>
<dbReference type="Gene3D" id="3.30.70.330">
    <property type="match status" value="3"/>
</dbReference>
<dbReference type="InterPro" id="IPR000504">
    <property type="entry name" value="RRM_dom"/>
</dbReference>
<feature type="compositionally biased region" description="Low complexity" evidence="3">
    <location>
        <begin position="791"/>
        <end position="801"/>
    </location>
</feature>
<dbReference type="AlphaFoldDB" id="A0A1D2MTK9"/>
<dbReference type="PROSITE" id="PS50102">
    <property type="entry name" value="RRM"/>
    <property type="match status" value="3"/>
</dbReference>
<dbReference type="Proteomes" id="UP000094527">
    <property type="component" value="Unassembled WGS sequence"/>
</dbReference>
<feature type="domain" description="RRM" evidence="4">
    <location>
        <begin position="266"/>
        <end position="339"/>
    </location>
</feature>
<evidence type="ECO:0000313" key="6">
    <source>
        <dbReference type="Proteomes" id="UP000094527"/>
    </source>
</evidence>
<evidence type="ECO:0000313" key="5">
    <source>
        <dbReference type="EMBL" id="ODM96241.1"/>
    </source>
</evidence>